<dbReference type="AlphaFoldDB" id="A0A5M8PQW2"/>
<comment type="caution">
    <text evidence="2">The sequence shown here is derived from an EMBL/GenBank/DDBJ whole genome shotgun (WGS) entry which is preliminary data.</text>
</comment>
<dbReference type="Proteomes" id="UP000324767">
    <property type="component" value="Unassembled WGS sequence"/>
</dbReference>
<accession>A0A5M8PQW2</accession>
<proteinExistence type="predicted"/>
<evidence type="ECO:0000313" key="3">
    <source>
        <dbReference type="Proteomes" id="UP000324767"/>
    </source>
</evidence>
<gene>
    <name evidence="2" type="ORF">FRX48_04061</name>
</gene>
<name>A0A5M8PQW2_9LECA</name>
<dbReference type="EMBL" id="VXIT01000006">
    <property type="protein sequence ID" value="KAA6411911.1"/>
    <property type="molecule type" value="Genomic_DNA"/>
</dbReference>
<feature type="region of interest" description="Disordered" evidence="1">
    <location>
        <begin position="118"/>
        <end position="146"/>
    </location>
</feature>
<evidence type="ECO:0000313" key="2">
    <source>
        <dbReference type="EMBL" id="KAA6411911.1"/>
    </source>
</evidence>
<evidence type="ECO:0000256" key="1">
    <source>
        <dbReference type="SAM" id="MobiDB-lite"/>
    </source>
</evidence>
<organism evidence="2 3">
    <name type="scientific">Lasallia pustulata</name>
    <dbReference type="NCBI Taxonomy" id="136370"/>
    <lineage>
        <taxon>Eukaryota</taxon>
        <taxon>Fungi</taxon>
        <taxon>Dikarya</taxon>
        <taxon>Ascomycota</taxon>
        <taxon>Pezizomycotina</taxon>
        <taxon>Lecanoromycetes</taxon>
        <taxon>OSLEUM clade</taxon>
        <taxon>Umbilicariomycetidae</taxon>
        <taxon>Umbilicariales</taxon>
        <taxon>Umbilicariaceae</taxon>
        <taxon>Lasallia</taxon>
    </lineage>
</organism>
<sequence length="146" mass="16135">MEEGQSGPGCISRGRRVEELGSQIGNMTTRSRKLAFRGSLAQFHTMADVQLVSAQIKDESIPEVSPPIDASEHSIPERRWLAKNLPDWIENLGFEQLSPIELKISALEQMSQLCSLYERRKPRSSTPDSAAPLTLTTGPPATDYPT</sequence>
<reference evidence="2 3" key="1">
    <citation type="submission" date="2019-09" db="EMBL/GenBank/DDBJ databases">
        <title>The hologenome of the rock-dwelling lichen Lasallia pustulata.</title>
        <authorList>
            <person name="Greshake Tzovaras B."/>
            <person name="Segers F."/>
            <person name="Bicker A."/>
            <person name="Dal Grande F."/>
            <person name="Otte J."/>
            <person name="Hankeln T."/>
            <person name="Schmitt I."/>
            <person name="Ebersberger I."/>
        </authorList>
    </citation>
    <scope>NUCLEOTIDE SEQUENCE [LARGE SCALE GENOMIC DNA]</scope>
    <source>
        <strain evidence="2">A1-1</strain>
    </source>
</reference>
<feature type="compositionally biased region" description="Low complexity" evidence="1">
    <location>
        <begin position="130"/>
        <end position="146"/>
    </location>
</feature>
<protein>
    <submittedName>
        <fullName evidence="2">Uncharacterized protein</fullName>
    </submittedName>
</protein>